<dbReference type="InterPro" id="IPR009057">
    <property type="entry name" value="Homeodomain-like_sf"/>
</dbReference>
<dbReference type="SUPFAM" id="SSF46689">
    <property type="entry name" value="Homeodomain-like"/>
    <property type="match status" value="1"/>
</dbReference>
<dbReference type="PANTHER" id="PTHR43479">
    <property type="entry name" value="ACREF/ENVCD OPERON REPRESSOR-RELATED"/>
    <property type="match status" value="1"/>
</dbReference>
<gene>
    <name evidence="4" type="ORF">TEHN7118_1091</name>
</gene>
<reference evidence="4 5" key="1">
    <citation type="submission" date="2016-05" db="EMBL/GenBank/DDBJ databases">
        <title>Whole genome sequencing of Tetragenococcus halophilus subsp. halophilus NISL 7118.</title>
        <authorList>
            <person name="Shiwa Y."/>
            <person name="Nishimura I."/>
            <person name="Yoshikawa H."/>
            <person name="Koyama Y."/>
            <person name="Oguma T."/>
        </authorList>
    </citation>
    <scope>NUCLEOTIDE SEQUENCE [LARGE SCALE GENOMIC DNA]</scope>
    <source>
        <strain evidence="4 5">NISL 7118</strain>
    </source>
</reference>
<organism evidence="4 5">
    <name type="scientific">Tetragenococcus halophilus subsp. halophilus</name>
    <dbReference type="NCBI Taxonomy" id="1513897"/>
    <lineage>
        <taxon>Bacteria</taxon>
        <taxon>Bacillati</taxon>
        <taxon>Bacillota</taxon>
        <taxon>Bacilli</taxon>
        <taxon>Lactobacillales</taxon>
        <taxon>Enterococcaceae</taxon>
        <taxon>Tetragenococcus</taxon>
    </lineage>
</organism>
<protein>
    <submittedName>
        <fullName evidence="4">Putative TetR family transcriptional regulator</fullName>
    </submittedName>
</protein>
<dbReference type="InterPro" id="IPR050624">
    <property type="entry name" value="HTH-type_Tx_Regulator"/>
</dbReference>
<feature type="DNA-binding region" description="H-T-H motif" evidence="2">
    <location>
        <begin position="33"/>
        <end position="52"/>
    </location>
</feature>
<keyword evidence="1 2" id="KW-0238">DNA-binding</keyword>
<evidence type="ECO:0000313" key="5">
    <source>
        <dbReference type="Proteomes" id="UP000236214"/>
    </source>
</evidence>
<evidence type="ECO:0000313" key="4">
    <source>
        <dbReference type="EMBL" id="GBD68285.1"/>
    </source>
</evidence>
<dbReference type="InterPro" id="IPR001647">
    <property type="entry name" value="HTH_TetR"/>
</dbReference>
<evidence type="ECO:0000259" key="3">
    <source>
        <dbReference type="PROSITE" id="PS50977"/>
    </source>
</evidence>
<dbReference type="Pfam" id="PF00440">
    <property type="entry name" value="TetR_N"/>
    <property type="match status" value="1"/>
</dbReference>
<dbReference type="GO" id="GO:0003677">
    <property type="term" value="F:DNA binding"/>
    <property type="evidence" value="ECO:0007669"/>
    <property type="project" value="UniProtKB-UniRule"/>
</dbReference>
<keyword evidence="5" id="KW-1185">Reference proteome</keyword>
<evidence type="ECO:0000256" key="2">
    <source>
        <dbReference type="PROSITE-ProRule" id="PRU00335"/>
    </source>
</evidence>
<dbReference type="AlphaFoldDB" id="A0A2H6DJU5"/>
<evidence type="ECO:0000256" key="1">
    <source>
        <dbReference type="ARBA" id="ARBA00023125"/>
    </source>
</evidence>
<dbReference type="Gene3D" id="1.10.357.10">
    <property type="entry name" value="Tetracycline Repressor, domain 2"/>
    <property type="match status" value="1"/>
</dbReference>
<comment type="caution">
    <text evidence="4">The sequence shown here is derived from an EMBL/GenBank/DDBJ whole genome shotgun (WGS) entry which is preliminary data.</text>
</comment>
<dbReference type="GeneID" id="64053472"/>
<dbReference type="Proteomes" id="UP000236214">
    <property type="component" value="Unassembled WGS sequence"/>
</dbReference>
<dbReference type="PROSITE" id="PS50977">
    <property type="entry name" value="HTH_TETR_2"/>
    <property type="match status" value="1"/>
</dbReference>
<sequence length="193" mass="23146">MESSLDLRVQKTYDALITALLDLLKEKSLDKITVNELCQKARIRRPTFYKHFNDKYDFFNFTAQSLQEHYIAKVEEKTDDTHPVRYFITLFQTMLDAIDEYQKVLLPLKIDGTSFSIFETVDDKLKQQLEKRLRHFYDMGYQLPTNVDFSLQVLLGAFKQAAFWWLKNQETLSKKEVIDEMNKTLRWFFDMQR</sequence>
<name>A0A2H6DJU5_TETHA</name>
<proteinExistence type="predicted"/>
<dbReference type="EMBL" id="BDEC01000039">
    <property type="protein sequence ID" value="GBD68285.1"/>
    <property type="molecule type" value="Genomic_DNA"/>
</dbReference>
<feature type="domain" description="HTH tetR-type" evidence="3">
    <location>
        <begin position="10"/>
        <end position="70"/>
    </location>
</feature>
<dbReference type="RefSeq" id="WP_061840029.1">
    <property type="nucleotide sequence ID" value="NZ_BDEC01000039.1"/>
</dbReference>
<dbReference type="PANTHER" id="PTHR43479:SF7">
    <property type="entry name" value="TETR-FAMILY TRANSCRIPTIONAL REGULATOR"/>
    <property type="match status" value="1"/>
</dbReference>
<accession>A0A2H6DJU5</accession>